<evidence type="ECO:0000259" key="1">
    <source>
        <dbReference type="Pfam" id="PF13229"/>
    </source>
</evidence>
<dbReference type="AlphaFoldDB" id="X1KM98"/>
<dbReference type="InterPro" id="IPR022441">
    <property type="entry name" value="Para_beta_helix_rpt-2"/>
</dbReference>
<organism evidence="2">
    <name type="scientific">marine sediment metagenome</name>
    <dbReference type="NCBI Taxonomy" id="412755"/>
    <lineage>
        <taxon>unclassified sequences</taxon>
        <taxon>metagenomes</taxon>
        <taxon>ecological metagenomes</taxon>
    </lineage>
</organism>
<dbReference type="SUPFAM" id="SSF51126">
    <property type="entry name" value="Pectin lyase-like"/>
    <property type="match status" value="1"/>
</dbReference>
<protein>
    <recommendedName>
        <fullName evidence="1">Right handed beta helix domain-containing protein</fullName>
    </recommendedName>
</protein>
<reference evidence="2" key="1">
    <citation type="journal article" date="2014" name="Front. Microbiol.">
        <title>High frequency of phylogenetically diverse reductive dehalogenase-homologous genes in deep subseafloor sedimentary metagenomes.</title>
        <authorList>
            <person name="Kawai M."/>
            <person name="Futagami T."/>
            <person name="Toyoda A."/>
            <person name="Takaki Y."/>
            <person name="Nishi S."/>
            <person name="Hori S."/>
            <person name="Arai W."/>
            <person name="Tsubouchi T."/>
            <person name="Morono Y."/>
            <person name="Uchiyama I."/>
            <person name="Ito T."/>
            <person name="Fujiyama A."/>
            <person name="Inagaki F."/>
            <person name="Takami H."/>
        </authorList>
    </citation>
    <scope>NUCLEOTIDE SEQUENCE</scope>
    <source>
        <strain evidence="2">Expedition CK06-06</strain>
    </source>
</reference>
<proteinExistence type="predicted"/>
<dbReference type="InterPro" id="IPR006626">
    <property type="entry name" value="PbH1"/>
</dbReference>
<dbReference type="EMBL" id="BARV01003494">
    <property type="protein sequence ID" value="GAI07798.1"/>
    <property type="molecule type" value="Genomic_DNA"/>
</dbReference>
<dbReference type="Pfam" id="PF13229">
    <property type="entry name" value="Beta_helix"/>
    <property type="match status" value="1"/>
</dbReference>
<feature type="non-terminal residue" evidence="2">
    <location>
        <position position="1"/>
    </location>
</feature>
<gene>
    <name evidence="2" type="ORF">S06H3_08323</name>
</gene>
<evidence type="ECO:0000313" key="2">
    <source>
        <dbReference type="EMBL" id="GAI07798.1"/>
    </source>
</evidence>
<sequence>IDSCTIYNCYKGVCLYDACRYTSITNNTIYGCQSDGVYLYINSAYNTISGNAIYQNGRDGIHLYNSTVTVNTFSNNIVRDNARHGCWFNNCQVSNIFTNETYYGNAGCGLYVNSRPGGVTVTDSLFGITRTNTSGDIGIQGGTQVILKNCLLDSPTEVYWATAYATNWVRSYKHDQVAGAIKIWGDYLVSGTETWNDSTPTYTGAGDATAQKIVTFGPGATGLNDGKSLLRIDSSAALDMSNSDPSKKTLIAAESEAIPYSIIISGKPIGNPALRD</sequence>
<dbReference type="InterPro" id="IPR012334">
    <property type="entry name" value="Pectin_lyas_fold"/>
</dbReference>
<dbReference type="InterPro" id="IPR011050">
    <property type="entry name" value="Pectin_lyase_fold/virulence"/>
</dbReference>
<dbReference type="InterPro" id="IPR039448">
    <property type="entry name" value="Beta_helix"/>
</dbReference>
<feature type="domain" description="Right handed beta helix" evidence="1">
    <location>
        <begin position="1"/>
        <end position="125"/>
    </location>
</feature>
<dbReference type="Gene3D" id="2.160.20.10">
    <property type="entry name" value="Single-stranded right-handed beta-helix, Pectin lyase-like"/>
    <property type="match status" value="1"/>
</dbReference>
<comment type="caution">
    <text evidence="2">The sequence shown here is derived from an EMBL/GenBank/DDBJ whole genome shotgun (WGS) entry which is preliminary data.</text>
</comment>
<dbReference type="SMART" id="SM00710">
    <property type="entry name" value="PbH1"/>
    <property type="match status" value="3"/>
</dbReference>
<name>X1KM98_9ZZZZ</name>
<accession>X1KM98</accession>
<dbReference type="NCBIfam" id="TIGR03804">
    <property type="entry name" value="para_beta_helix"/>
    <property type="match status" value="2"/>
</dbReference>